<dbReference type="GO" id="GO:0016491">
    <property type="term" value="F:oxidoreductase activity"/>
    <property type="evidence" value="ECO:0007669"/>
    <property type="project" value="UniProtKB-KW"/>
</dbReference>
<sequence>MTRTILVTGANRGIGRELTHRLIADGDTVIALGRDAAALAELGCRTVVADLSRPETLAEAVSSIDHLDALVHNAGIAEVGPVAELGLDVWQRHMTVNVTAPAELTRLLLPAVRAARGHVVFVNSGAGLSAGALWSAYAASKHALKALADALRAEEKPNEVRVSTVYPGQVATDMQRQLKKSMGAPYDPEKVMSAGTAAESIRYVLNVPAEATVHDLRIAPSNVVPHATTMRR</sequence>
<dbReference type="NCBIfam" id="NF006073">
    <property type="entry name" value="PRK08219.1"/>
    <property type="match status" value="1"/>
</dbReference>
<evidence type="ECO:0000313" key="4">
    <source>
        <dbReference type="EMBL" id="TQL78920.1"/>
    </source>
</evidence>
<comment type="similarity">
    <text evidence="1 3">Belongs to the short-chain dehydrogenases/reductases (SDR) family.</text>
</comment>
<keyword evidence="2" id="KW-0560">Oxidoreductase</keyword>
<evidence type="ECO:0000256" key="2">
    <source>
        <dbReference type="ARBA" id="ARBA00023002"/>
    </source>
</evidence>
<dbReference type="PRINTS" id="PR00081">
    <property type="entry name" value="GDHRDH"/>
</dbReference>
<dbReference type="PANTHER" id="PTHR44196:SF1">
    <property type="entry name" value="DEHYDROGENASE_REDUCTASE SDR FAMILY MEMBER 7B"/>
    <property type="match status" value="1"/>
</dbReference>
<dbReference type="EMBL" id="VFOW01000001">
    <property type="protein sequence ID" value="TQL78920.1"/>
    <property type="molecule type" value="Genomic_DNA"/>
</dbReference>
<dbReference type="InterPro" id="IPR036291">
    <property type="entry name" value="NAD(P)-bd_dom_sf"/>
</dbReference>
<dbReference type="AlphaFoldDB" id="A0A543B2G4"/>
<protein>
    <submittedName>
        <fullName evidence="4">Short-subunit dehydrogenase</fullName>
    </submittedName>
</protein>
<dbReference type="OrthoDB" id="158573at2"/>
<evidence type="ECO:0000256" key="1">
    <source>
        <dbReference type="ARBA" id="ARBA00006484"/>
    </source>
</evidence>
<dbReference type="RefSeq" id="WP_142043840.1">
    <property type="nucleotide sequence ID" value="NZ_JBHTGS010000002.1"/>
</dbReference>
<gene>
    <name evidence="4" type="ORF">FB566_4517</name>
</gene>
<comment type="caution">
    <text evidence="4">The sequence shown here is derived from an EMBL/GenBank/DDBJ whole genome shotgun (WGS) entry which is preliminary data.</text>
</comment>
<proteinExistence type="inferred from homology"/>
<dbReference type="GO" id="GO:0016020">
    <property type="term" value="C:membrane"/>
    <property type="evidence" value="ECO:0007669"/>
    <property type="project" value="TreeGrafter"/>
</dbReference>
<evidence type="ECO:0000313" key="5">
    <source>
        <dbReference type="Proteomes" id="UP000317043"/>
    </source>
</evidence>
<dbReference type="Proteomes" id="UP000317043">
    <property type="component" value="Unassembled WGS sequence"/>
</dbReference>
<accession>A0A543B2G4</accession>
<dbReference type="SUPFAM" id="SSF51735">
    <property type="entry name" value="NAD(P)-binding Rossmann-fold domains"/>
    <property type="match status" value="1"/>
</dbReference>
<evidence type="ECO:0000256" key="3">
    <source>
        <dbReference type="RuleBase" id="RU000363"/>
    </source>
</evidence>
<dbReference type="Gene3D" id="3.40.50.720">
    <property type="entry name" value="NAD(P)-binding Rossmann-like Domain"/>
    <property type="match status" value="1"/>
</dbReference>
<dbReference type="Pfam" id="PF00106">
    <property type="entry name" value="adh_short"/>
    <property type="match status" value="1"/>
</dbReference>
<dbReference type="PRINTS" id="PR00080">
    <property type="entry name" value="SDRFAMILY"/>
</dbReference>
<dbReference type="PROSITE" id="PS00061">
    <property type="entry name" value="ADH_SHORT"/>
    <property type="match status" value="1"/>
</dbReference>
<dbReference type="PANTHER" id="PTHR44196">
    <property type="entry name" value="DEHYDROGENASE/REDUCTASE SDR FAMILY MEMBER 7B"/>
    <property type="match status" value="1"/>
</dbReference>
<dbReference type="InParanoid" id="A0A543B2G4"/>
<name>A0A543B2G4_9ACTN</name>
<dbReference type="InterPro" id="IPR020904">
    <property type="entry name" value="Sc_DH/Rdtase_CS"/>
</dbReference>
<organism evidence="4 5">
    <name type="scientific">Stackebrandtia endophytica</name>
    <dbReference type="NCBI Taxonomy" id="1496996"/>
    <lineage>
        <taxon>Bacteria</taxon>
        <taxon>Bacillati</taxon>
        <taxon>Actinomycetota</taxon>
        <taxon>Actinomycetes</taxon>
        <taxon>Glycomycetales</taxon>
        <taxon>Glycomycetaceae</taxon>
        <taxon>Stackebrandtia</taxon>
    </lineage>
</organism>
<reference evidence="4 5" key="1">
    <citation type="submission" date="2019-06" db="EMBL/GenBank/DDBJ databases">
        <title>Sequencing the genomes of 1000 actinobacteria strains.</title>
        <authorList>
            <person name="Klenk H.-P."/>
        </authorList>
    </citation>
    <scope>NUCLEOTIDE SEQUENCE [LARGE SCALE GENOMIC DNA]</scope>
    <source>
        <strain evidence="4 5">DSM 45928</strain>
    </source>
</reference>
<dbReference type="InterPro" id="IPR002347">
    <property type="entry name" value="SDR_fam"/>
</dbReference>
<keyword evidence="5" id="KW-1185">Reference proteome</keyword>